<dbReference type="GO" id="GO:0003700">
    <property type="term" value="F:DNA-binding transcription factor activity"/>
    <property type="evidence" value="ECO:0007669"/>
    <property type="project" value="TreeGrafter"/>
</dbReference>
<dbReference type="Pfam" id="PF09339">
    <property type="entry name" value="HTH_IclR"/>
    <property type="match status" value="1"/>
</dbReference>
<evidence type="ECO:0000259" key="5">
    <source>
        <dbReference type="PROSITE" id="PS51078"/>
    </source>
</evidence>
<dbReference type="PROSITE" id="PS51078">
    <property type="entry name" value="ICLR_ED"/>
    <property type="match status" value="1"/>
</dbReference>
<dbReference type="OrthoDB" id="9807558at2"/>
<proteinExistence type="predicted"/>
<dbReference type="GO" id="GO:0003677">
    <property type="term" value="F:DNA binding"/>
    <property type="evidence" value="ECO:0007669"/>
    <property type="project" value="UniProtKB-KW"/>
</dbReference>
<dbReference type="InterPro" id="IPR036390">
    <property type="entry name" value="WH_DNA-bd_sf"/>
</dbReference>
<dbReference type="SMART" id="SM00346">
    <property type="entry name" value="HTH_ICLR"/>
    <property type="match status" value="1"/>
</dbReference>
<dbReference type="Gene3D" id="3.30.450.40">
    <property type="match status" value="1"/>
</dbReference>
<feature type="domain" description="HTH iclR-type" evidence="4">
    <location>
        <begin position="5"/>
        <end position="66"/>
    </location>
</feature>
<evidence type="ECO:0000256" key="2">
    <source>
        <dbReference type="ARBA" id="ARBA00023125"/>
    </source>
</evidence>
<dbReference type="SUPFAM" id="SSF46785">
    <property type="entry name" value="Winged helix' DNA-binding domain"/>
    <property type="match status" value="1"/>
</dbReference>
<name>A0A2S8B3J0_9SPHN</name>
<dbReference type="AlphaFoldDB" id="A0A2S8B3J0"/>
<evidence type="ECO:0000313" key="6">
    <source>
        <dbReference type="EMBL" id="PQM26910.1"/>
    </source>
</evidence>
<reference evidence="7" key="1">
    <citation type="submission" date="2017-11" db="EMBL/GenBank/DDBJ databases">
        <title>The complete genome sequence of Sphingopyxis pomeranensis sp. nov. strain WS5A3p.</title>
        <authorList>
            <person name="Kaminski M.A."/>
        </authorList>
    </citation>
    <scope>NUCLEOTIDE SEQUENCE [LARGE SCALE GENOMIC DNA]</scope>
    <source>
        <strain evidence="7">WS5A3p</strain>
    </source>
</reference>
<dbReference type="RefSeq" id="WP_106000280.1">
    <property type="nucleotide sequence ID" value="NZ_CM009578.1"/>
</dbReference>
<keyword evidence="1" id="KW-0805">Transcription regulation</keyword>
<keyword evidence="2" id="KW-0238">DNA-binding</keyword>
<dbReference type="PANTHER" id="PTHR30136:SF24">
    <property type="entry name" value="HTH-TYPE TRANSCRIPTIONAL REPRESSOR ALLR"/>
    <property type="match status" value="1"/>
</dbReference>
<sequence length="245" mass="25632">MTGPVRSVSQAFAILRLLAETEALTLSDIGRVVDLSPSSCLNLLKTLVAEGAVERDARTKYYRLASAWQAADALRDTGAARLADRARPLMARFAQSAEAAVGLWKIVSRDRMQLAARAESDAGMRLSLADGQRQPLGSGAAGRAIAAVQGASEAELARRHAPVRWQAELPFDAYARQVAAAAAQGFAIDRGYAHRGVCTVAAGIADIAPGFCLSASFVAGSRSDAEVEALGAALVALRDEVILSA</sequence>
<dbReference type="PANTHER" id="PTHR30136">
    <property type="entry name" value="HELIX-TURN-HELIX TRANSCRIPTIONAL REGULATOR, ICLR FAMILY"/>
    <property type="match status" value="1"/>
</dbReference>
<protein>
    <submittedName>
        <fullName evidence="6">IclR family transcriptional regulator</fullName>
    </submittedName>
</protein>
<accession>A0A2S8B3J0</accession>
<dbReference type="InterPro" id="IPR011991">
    <property type="entry name" value="ArsR-like_HTH"/>
</dbReference>
<gene>
    <name evidence="6" type="ORF">CVO77_18210</name>
</gene>
<dbReference type="InterPro" id="IPR050707">
    <property type="entry name" value="HTH_MetabolicPath_Reg"/>
</dbReference>
<keyword evidence="7" id="KW-1185">Reference proteome</keyword>
<dbReference type="InterPro" id="IPR005471">
    <property type="entry name" value="Tscrpt_reg_IclR_N"/>
</dbReference>
<dbReference type="PROSITE" id="PS51077">
    <property type="entry name" value="HTH_ICLR"/>
    <property type="match status" value="1"/>
</dbReference>
<keyword evidence="3" id="KW-0804">Transcription</keyword>
<dbReference type="GO" id="GO:0045892">
    <property type="term" value="P:negative regulation of DNA-templated transcription"/>
    <property type="evidence" value="ECO:0007669"/>
    <property type="project" value="TreeGrafter"/>
</dbReference>
<dbReference type="Gene3D" id="1.10.10.10">
    <property type="entry name" value="Winged helix-like DNA-binding domain superfamily/Winged helix DNA-binding domain"/>
    <property type="match status" value="1"/>
</dbReference>
<evidence type="ECO:0000259" key="4">
    <source>
        <dbReference type="PROSITE" id="PS51077"/>
    </source>
</evidence>
<dbReference type="CDD" id="cd00090">
    <property type="entry name" value="HTH_ARSR"/>
    <property type="match status" value="1"/>
</dbReference>
<dbReference type="SUPFAM" id="SSF55781">
    <property type="entry name" value="GAF domain-like"/>
    <property type="match status" value="1"/>
</dbReference>
<dbReference type="Proteomes" id="UP000238954">
    <property type="component" value="Chromosome"/>
</dbReference>
<dbReference type="Pfam" id="PF01614">
    <property type="entry name" value="IclR_C"/>
    <property type="match status" value="1"/>
</dbReference>
<evidence type="ECO:0000313" key="7">
    <source>
        <dbReference type="Proteomes" id="UP000238954"/>
    </source>
</evidence>
<feature type="domain" description="IclR-ED" evidence="5">
    <location>
        <begin position="60"/>
        <end position="245"/>
    </location>
</feature>
<dbReference type="InterPro" id="IPR029016">
    <property type="entry name" value="GAF-like_dom_sf"/>
</dbReference>
<evidence type="ECO:0000256" key="3">
    <source>
        <dbReference type="ARBA" id="ARBA00023163"/>
    </source>
</evidence>
<organism evidence="6 7">
    <name type="scientific">Sphingopyxis lindanitolerans</name>
    <dbReference type="NCBI Taxonomy" id="2054227"/>
    <lineage>
        <taxon>Bacteria</taxon>
        <taxon>Pseudomonadati</taxon>
        <taxon>Pseudomonadota</taxon>
        <taxon>Alphaproteobacteria</taxon>
        <taxon>Sphingomonadales</taxon>
        <taxon>Sphingomonadaceae</taxon>
        <taxon>Sphingopyxis</taxon>
    </lineage>
</organism>
<dbReference type="EMBL" id="PHFW01000003">
    <property type="protein sequence ID" value="PQM26910.1"/>
    <property type="molecule type" value="Genomic_DNA"/>
</dbReference>
<comment type="caution">
    <text evidence="6">The sequence shown here is derived from an EMBL/GenBank/DDBJ whole genome shotgun (WGS) entry which is preliminary data.</text>
</comment>
<dbReference type="InterPro" id="IPR036388">
    <property type="entry name" value="WH-like_DNA-bd_sf"/>
</dbReference>
<evidence type="ECO:0000256" key="1">
    <source>
        <dbReference type="ARBA" id="ARBA00023015"/>
    </source>
</evidence>
<dbReference type="InterPro" id="IPR014757">
    <property type="entry name" value="Tscrpt_reg_IclR_C"/>
</dbReference>